<keyword evidence="1" id="KW-0175">Coiled coil</keyword>
<dbReference type="Proteomes" id="UP000694396">
    <property type="component" value="Unplaced"/>
</dbReference>
<keyword evidence="5" id="KW-1185">Reference proteome</keyword>
<dbReference type="InterPro" id="IPR027831">
    <property type="entry name" value="DUF4485"/>
</dbReference>
<sequence length="956" mass="111746">MSLIFQVALCAFKMSNEDEIKEKLDVEFDRCVVAMKPYVLNLQNNSERKRCSLWIKKLCKPSGAGIGIVGRENRNLYAKLLLHMLQRGVLEGPFNQKPEEGMLKPLPAYMSVYFDEPSSSRVQNSSPECLPEWVVGGLRSHDTNISSVEDLSSATPPEHGERFSEKPSVISRCHRTDENDLGTSVSDNQHKRNISLDDDDLEARLNSWNLGLENPRYLREKRVPMTVMTPKIDLGQSSPSRHHLTQFQIPEKELEIKMKMAEGKFHEEKLKLQQKHDADVQKILDRKNDEIEVLKSTYVKKQKESEDTIRKLEKKVQTLVRESQVVREAKEQQIEELKKMCEQSSDSLNNVWEKKLHDTVAEMEKEKFHLQKKHTEDMQDLLQETNARLAKMEEEYLQQTRSTNETVQRLGARVQQLTVEAENSNFQRQRLSQEKNEVEQRYQEACSQLQDLKVRYNLLQRDKDQIMQEYQENLQQLQSKFEVDRDFLKQEQAQQTSGVIAELQCEMALLKQQLHDSEHQRQKQLRDQEYKAEQDKLHWQHVYEKQIHGIQNELDKERGAAQKKICHLEQALKEKEEQLRRVTEVQRLQAQQAGAALEEFKRQVELNSEKDSAEMKQRIAEVEADLRKSKLLREKQAQEFSWQLDEIKKRYEEQIVELKLEHEQEKTHLFQQHNAAQDCLVRDHQREMEKLEKRLRAAMAEHESQTHESRKRDGQVICGLEHQIRKLREELIQANTLRNHQLLDLSLQRDEEKLKAAQDKEAALNDLRMEMEKVISELKKKHTAETEAALTKASSRLKQTKEEFSQKLANCLEEIAKLKTTISSLRKENCQQQFVAQQQLQEVAQKFEVEKQQLMTDNDKAIKALEEKVENYREQLDDAQRRLQHNTLKSQEQLVTIQKNYEKILSGLVPASSKKDLEDTIASLKSQVSFLQKRLLREDPNACHAKKGTDGSAGSL</sequence>
<evidence type="ECO:0000256" key="1">
    <source>
        <dbReference type="SAM" id="Coils"/>
    </source>
</evidence>
<feature type="coiled-coil region" evidence="1">
    <location>
        <begin position="619"/>
        <end position="708"/>
    </location>
</feature>
<evidence type="ECO:0000313" key="5">
    <source>
        <dbReference type="Proteomes" id="UP000694396"/>
    </source>
</evidence>
<accession>A0A8C3XEP7</accession>
<feature type="region of interest" description="Disordered" evidence="2">
    <location>
        <begin position="148"/>
        <end position="168"/>
    </location>
</feature>
<dbReference type="InterPro" id="IPR055310">
    <property type="entry name" value="CEP112"/>
</dbReference>
<dbReference type="Pfam" id="PF14846">
    <property type="entry name" value="DUF4485"/>
    <property type="match status" value="1"/>
</dbReference>
<evidence type="ECO:0000256" key="2">
    <source>
        <dbReference type="SAM" id="MobiDB-lite"/>
    </source>
</evidence>
<dbReference type="PANTHER" id="PTHR18871:SF2">
    <property type="entry name" value="CENTROSOMAL PROTEIN OF 112 KDA"/>
    <property type="match status" value="1"/>
</dbReference>
<dbReference type="Ensembl" id="ENSCRFT00000015901.1">
    <property type="protein sequence ID" value="ENSCRFP00000015356.1"/>
    <property type="gene ID" value="ENSCRFG00000011831.1"/>
</dbReference>
<proteinExistence type="predicted"/>
<evidence type="ECO:0000313" key="4">
    <source>
        <dbReference type="Ensembl" id="ENSCRFP00000015356.1"/>
    </source>
</evidence>
<reference evidence="4" key="2">
    <citation type="submission" date="2025-09" db="UniProtKB">
        <authorList>
            <consortium name="Ensembl"/>
        </authorList>
    </citation>
    <scope>IDENTIFICATION</scope>
</reference>
<feature type="coiled-coil region" evidence="1">
    <location>
        <begin position="747"/>
        <end position="889"/>
    </location>
</feature>
<protein>
    <submittedName>
        <fullName evidence="4">Centrosomal protein 112</fullName>
    </submittedName>
</protein>
<feature type="coiled-coil region" evidence="1">
    <location>
        <begin position="284"/>
        <end position="347"/>
    </location>
</feature>
<name>A0A8C3XEP7_9PASS</name>
<dbReference type="AlphaFoldDB" id="A0A8C3XEP7"/>
<feature type="domain" description="DUF4485" evidence="3">
    <location>
        <begin position="24"/>
        <end position="108"/>
    </location>
</feature>
<evidence type="ECO:0000259" key="3">
    <source>
        <dbReference type="Pfam" id="PF14846"/>
    </source>
</evidence>
<organism evidence="4 5">
    <name type="scientific">Cyanoderma ruficeps</name>
    <name type="common">rufous-capped babbler</name>
    <dbReference type="NCBI Taxonomy" id="181631"/>
    <lineage>
        <taxon>Eukaryota</taxon>
        <taxon>Metazoa</taxon>
        <taxon>Chordata</taxon>
        <taxon>Craniata</taxon>
        <taxon>Vertebrata</taxon>
        <taxon>Euteleostomi</taxon>
        <taxon>Archelosauria</taxon>
        <taxon>Archosauria</taxon>
        <taxon>Dinosauria</taxon>
        <taxon>Saurischia</taxon>
        <taxon>Theropoda</taxon>
        <taxon>Coelurosauria</taxon>
        <taxon>Aves</taxon>
        <taxon>Neognathae</taxon>
        <taxon>Neoaves</taxon>
        <taxon>Telluraves</taxon>
        <taxon>Australaves</taxon>
        <taxon>Passeriformes</taxon>
        <taxon>Sylvioidea</taxon>
        <taxon>Timaliidae</taxon>
        <taxon>Cyanoderma</taxon>
    </lineage>
</organism>
<reference evidence="4" key="1">
    <citation type="submission" date="2025-08" db="UniProtKB">
        <authorList>
            <consortium name="Ensembl"/>
        </authorList>
    </citation>
    <scope>IDENTIFICATION</scope>
</reference>
<feature type="coiled-coil region" evidence="1">
    <location>
        <begin position="375"/>
        <end position="520"/>
    </location>
</feature>
<dbReference type="PANTHER" id="PTHR18871">
    <property type="entry name" value="CENTROSOMAL PROTEIN OF 112 KDA"/>
    <property type="match status" value="1"/>
</dbReference>